<dbReference type="InterPro" id="IPR008928">
    <property type="entry name" value="6-hairpin_glycosidase_sf"/>
</dbReference>
<keyword evidence="9" id="KW-0732">Signal</keyword>
<evidence type="ECO:0000256" key="10">
    <source>
        <dbReference type="SAM" id="Phobius"/>
    </source>
</evidence>
<dbReference type="PANTHER" id="PTHR22298">
    <property type="entry name" value="ENDO-1,4-BETA-GLUCANASE"/>
    <property type="match status" value="1"/>
</dbReference>
<evidence type="ECO:0000313" key="12">
    <source>
        <dbReference type="EMBL" id="TFK43386.1"/>
    </source>
</evidence>
<dbReference type="InterPro" id="IPR001701">
    <property type="entry name" value="Glyco_hydro_9"/>
</dbReference>
<dbReference type="SUPFAM" id="SSF48208">
    <property type="entry name" value="Six-hairpin glycosidases"/>
    <property type="match status" value="1"/>
</dbReference>
<evidence type="ECO:0000313" key="13">
    <source>
        <dbReference type="Proteomes" id="UP000308652"/>
    </source>
</evidence>
<dbReference type="EC" id="3.2.1.4" evidence="9"/>
<keyword evidence="10" id="KW-0472">Membrane</keyword>
<dbReference type="Proteomes" id="UP000308652">
    <property type="component" value="Unassembled WGS sequence"/>
</dbReference>
<evidence type="ECO:0000256" key="7">
    <source>
        <dbReference type="ARBA" id="ARBA00023326"/>
    </source>
</evidence>
<protein>
    <recommendedName>
        <fullName evidence="9">Endoglucanase</fullName>
        <ecNumber evidence="9">3.2.1.4</ecNumber>
    </recommendedName>
</protein>
<evidence type="ECO:0000256" key="2">
    <source>
        <dbReference type="ARBA" id="ARBA00007072"/>
    </source>
</evidence>
<feature type="active site" evidence="8">
    <location>
        <position position="480"/>
    </location>
</feature>
<keyword evidence="10" id="KW-1133">Transmembrane helix</keyword>
<keyword evidence="5 8" id="KW-0119">Carbohydrate metabolism</keyword>
<organism evidence="12 13">
    <name type="scientific">Crucibulum laeve</name>
    <dbReference type="NCBI Taxonomy" id="68775"/>
    <lineage>
        <taxon>Eukaryota</taxon>
        <taxon>Fungi</taxon>
        <taxon>Dikarya</taxon>
        <taxon>Basidiomycota</taxon>
        <taxon>Agaricomycotina</taxon>
        <taxon>Agaricomycetes</taxon>
        <taxon>Agaricomycetidae</taxon>
        <taxon>Agaricales</taxon>
        <taxon>Agaricineae</taxon>
        <taxon>Nidulariaceae</taxon>
        <taxon>Crucibulum</taxon>
    </lineage>
</organism>
<evidence type="ECO:0000256" key="6">
    <source>
        <dbReference type="ARBA" id="ARBA00023295"/>
    </source>
</evidence>
<dbReference type="AlphaFoldDB" id="A0A5C3MG47"/>
<feature type="signal peptide" evidence="9">
    <location>
        <begin position="1"/>
        <end position="20"/>
    </location>
</feature>
<dbReference type="STRING" id="68775.A0A5C3MG47"/>
<accession>A0A5C3MG47</accession>
<sequence>MRYALFLILGLRTFLPLVLAQLPLPQPPFLPPDASSGAKTSSGALPNRQWSTLLGNLLYFYEAQRTGQLPSSNRVSWRNSSVVDDGKSAGLDLSGGYFDAGDFIKATFPLSFTLMSVCWGAMDYGKGYDMANQTAYLDDMLRWGLDWLMKAHPNESTLYVLVGSTDTDNSYWGGDQNIPTPRPVYQINDTHPGTDAAAGAAAAFAACSGLYYNKGFKNDTFSTPAQLKNTTYADTLLTHARDLYTFAVNATNGRKTYQTSVPEVAAGYGSSDYGDEMAIAALFLSWATDSPSLYAEAEGYWQKYKLAQQTRVFNWDSKAPGLPVLFAQIADSSSTIGGNFTAWQIQAEKYFDDIVNNDGPGYLTDDGLLFYDGDSDSASLNPALNAAMLLSRFAPMASSTDKRSSYTTFSKLQLDYALGNNSMSVPYIVGSNPNSPSNPHSAMASGGNDISQIDNDPEEMAYTLFGAVVGGPHKSGKFYDIRSDWPETEIALDYNAPMLTLTAMHVISDSSDPFYTSLKAGAYEKVKPQGLPCDPVFPKACVGPQLSKGGKIAMALVLAITGLIIIGLSVWYFILAGRRVVALKSSS</sequence>
<evidence type="ECO:0000256" key="3">
    <source>
        <dbReference type="ARBA" id="ARBA00022801"/>
    </source>
</evidence>
<name>A0A5C3MG47_9AGAR</name>
<dbReference type="PROSITE" id="PS00698">
    <property type="entry name" value="GH9_3"/>
    <property type="match status" value="1"/>
</dbReference>
<dbReference type="EMBL" id="ML213591">
    <property type="protein sequence ID" value="TFK43386.1"/>
    <property type="molecule type" value="Genomic_DNA"/>
</dbReference>
<keyword evidence="7 8" id="KW-0624">Polysaccharide degradation</keyword>
<keyword evidence="4 9" id="KW-0136">Cellulose degradation</keyword>
<gene>
    <name evidence="12" type="ORF">BDQ12DRAFT_674894</name>
</gene>
<dbReference type="InterPro" id="IPR012341">
    <property type="entry name" value="6hp_glycosidase-like_sf"/>
</dbReference>
<dbReference type="GO" id="GO:0008810">
    <property type="term" value="F:cellulase activity"/>
    <property type="evidence" value="ECO:0007669"/>
    <property type="project" value="UniProtKB-EC"/>
</dbReference>
<dbReference type="Pfam" id="PF00759">
    <property type="entry name" value="Glyco_hydro_9"/>
    <property type="match status" value="1"/>
</dbReference>
<dbReference type="GO" id="GO:0030245">
    <property type="term" value="P:cellulose catabolic process"/>
    <property type="evidence" value="ECO:0007669"/>
    <property type="project" value="UniProtKB-KW"/>
</dbReference>
<dbReference type="InterPro" id="IPR033126">
    <property type="entry name" value="Glyco_hydro_9_Asp/Glu_AS"/>
</dbReference>
<keyword evidence="3 8" id="KW-0378">Hydrolase</keyword>
<proteinExistence type="inferred from homology"/>
<comment type="catalytic activity">
    <reaction evidence="1 9">
        <text>Endohydrolysis of (1-&gt;4)-beta-D-glucosidic linkages in cellulose, lichenin and cereal beta-D-glucans.</text>
        <dbReference type="EC" id="3.2.1.4"/>
    </reaction>
</comment>
<reference evidence="12 13" key="1">
    <citation type="journal article" date="2019" name="Nat. Ecol. Evol.">
        <title>Megaphylogeny resolves global patterns of mushroom evolution.</title>
        <authorList>
            <person name="Varga T."/>
            <person name="Krizsan K."/>
            <person name="Foldi C."/>
            <person name="Dima B."/>
            <person name="Sanchez-Garcia M."/>
            <person name="Sanchez-Ramirez S."/>
            <person name="Szollosi G.J."/>
            <person name="Szarkandi J.G."/>
            <person name="Papp V."/>
            <person name="Albert L."/>
            <person name="Andreopoulos W."/>
            <person name="Angelini C."/>
            <person name="Antonin V."/>
            <person name="Barry K.W."/>
            <person name="Bougher N.L."/>
            <person name="Buchanan P."/>
            <person name="Buyck B."/>
            <person name="Bense V."/>
            <person name="Catcheside P."/>
            <person name="Chovatia M."/>
            <person name="Cooper J."/>
            <person name="Damon W."/>
            <person name="Desjardin D."/>
            <person name="Finy P."/>
            <person name="Geml J."/>
            <person name="Haridas S."/>
            <person name="Hughes K."/>
            <person name="Justo A."/>
            <person name="Karasinski D."/>
            <person name="Kautmanova I."/>
            <person name="Kiss B."/>
            <person name="Kocsube S."/>
            <person name="Kotiranta H."/>
            <person name="LaButti K.M."/>
            <person name="Lechner B.E."/>
            <person name="Liimatainen K."/>
            <person name="Lipzen A."/>
            <person name="Lukacs Z."/>
            <person name="Mihaltcheva S."/>
            <person name="Morgado L.N."/>
            <person name="Niskanen T."/>
            <person name="Noordeloos M.E."/>
            <person name="Ohm R.A."/>
            <person name="Ortiz-Santana B."/>
            <person name="Ovrebo C."/>
            <person name="Racz N."/>
            <person name="Riley R."/>
            <person name="Savchenko A."/>
            <person name="Shiryaev A."/>
            <person name="Soop K."/>
            <person name="Spirin V."/>
            <person name="Szebenyi C."/>
            <person name="Tomsovsky M."/>
            <person name="Tulloss R.E."/>
            <person name="Uehling J."/>
            <person name="Grigoriev I.V."/>
            <person name="Vagvolgyi C."/>
            <person name="Papp T."/>
            <person name="Martin F.M."/>
            <person name="Miettinen O."/>
            <person name="Hibbett D.S."/>
            <person name="Nagy L.G."/>
        </authorList>
    </citation>
    <scope>NUCLEOTIDE SEQUENCE [LARGE SCALE GENOMIC DNA]</scope>
    <source>
        <strain evidence="12 13">CBS 166.37</strain>
    </source>
</reference>
<evidence type="ECO:0000256" key="4">
    <source>
        <dbReference type="ARBA" id="ARBA00023001"/>
    </source>
</evidence>
<keyword evidence="10" id="KW-0812">Transmembrane</keyword>
<feature type="transmembrane region" description="Helical" evidence="10">
    <location>
        <begin position="552"/>
        <end position="575"/>
    </location>
</feature>
<evidence type="ECO:0000256" key="5">
    <source>
        <dbReference type="ARBA" id="ARBA00023277"/>
    </source>
</evidence>
<evidence type="ECO:0000256" key="8">
    <source>
        <dbReference type="PROSITE-ProRule" id="PRU10060"/>
    </source>
</evidence>
<feature type="domain" description="Glycoside hydrolase family 9" evidence="11">
    <location>
        <begin position="51"/>
        <end position="500"/>
    </location>
</feature>
<keyword evidence="13" id="KW-1185">Reference proteome</keyword>
<comment type="similarity">
    <text evidence="2 8 9">Belongs to the glycosyl hydrolase 9 (cellulase E) family.</text>
</comment>
<evidence type="ECO:0000259" key="11">
    <source>
        <dbReference type="Pfam" id="PF00759"/>
    </source>
</evidence>
<dbReference type="Gene3D" id="1.50.10.10">
    <property type="match status" value="1"/>
</dbReference>
<feature type="active site" evidence="8">
    <location>
        <position position="489"/>
    </location>
</feature>
<keyword evidence="6 8" id="KW-0326">Glycosidase</keyword>
<feature type="chain" id="PRO_5023135079" description="Endoglucanase" evidence="9">
    <location>
        <begin position="21"/>
        <end position="587"/>
    </location>
</feature>
<evidence type="ECO:0000256" key="9">
    <source>
        <dbReference type="RuleBase" id="RU361166"/>
    </source>
</evidence>
<dbReference type="OrthoDB" id="10257085at2759"/>
<evidence type="ECO:0000256" key="1">
    <source>
        <dbReference type="ARBA" id="ARBA00000966"/>
    </source>
</evidence>